<accession>E6LLE3</accession>
<dbReference type="EMBL" id="AEPW01000026">
    <property type="protein sequence ID" value="EFU77332.1"/>
    <property type="molecule type" value="Genomic_DNA"/>
</dbReference>
<gene>
    <name evidence="8" type="ORF">HMPREF0381_0778</name>
</gene>
<evidence type="ECO:0000256" key="2">
    <source>
        <dbReference type="ARBA" id="ARBA00022741"/>
    </source>
</evidence>
<keyword evidence="3 8" id="KW-0418">Kinase</keyword>
<dbReference type="Pfam" id="PF00288">
    <property type="entry name" value="GHMP_kinases_N"/>
    <property type="match status" value="1"/>
</dbReference>
<name>E6LLE3_9FIRM</name>
<evidence type="ECO:0000256" key="4">
    <source>
        <dbReference type="ARBA" id="ARBA00022840"/>
    </source>
</evidence>
<dbReference type="InterPro" id="IPR001174">
    <property type="entry name" value="HddA/FKP"/>
</dbReference>
<dbReference type="AlphaFoldDB" id="E6LLE3"/>
<protein>
    <submittedName>
        <fullName evidence="8">GHMP kinase, N-terminal domain protein</fullName>
    </submittedName>
</protein>
<organism evidence="8 9">
    <name type="scientific">Lachnoanaerobaculum saburreum DSM 3986</name>
    <dbReference type="NCBI Taxonomy" id="887325"/>
    <lineage>
        <taxon>Bacteria</taxon>
        <taxon>Bacillati</taxon>
        <taxon>Bacillota</taxon>
        <taxon>Clostridia</taxon>
        <taxon>Lachnospirales</taxon>
        <taxon>Lachnospiraceae</taxon>
        <taxon>Lachnoanaerobaculum</taxon>
    </lineage>
</organism>
<keyword evidence="4" id="KW-0067">ATP-binding</keyword>
<dbReference type="GO" id="GO:0042352">
    <property type="term" value="P:GDP-L-fucose salvage"/>
    <property type="evidence" value="ECO:0007669"/>
    <property type="project" value="TreeGrafter"/>
</dbReference>
<evidence type="ECO:0000313" key="8">
    <source>
        <dbReference type="EMBL" id="EFU77332.1"/>
    </source>
</evidence>
<feature type="domain" description="GHMP kinase C-terminal" evidence="7">
    <location>
        <begin position="249"/>
        <end position="326"/>
    </location>
</feature>
<comment type="similarity">
    <text evidence="5">Belongs to the GHMP kinase family.</text>
</comment>
<dbReference type="SUPFAM" id="SSF54211">
    <property type="entry name" value="Ribosomal protein S5 domain 2-like"/>
    <property type="match status" value="1"/>
</dbReference>
<dbReference type="PIRSF" id="PIRSF036406">
    <property type="entry name" value="Hept_kin"/>
    <property type="match status" value="1"/>
</dbReference>
<dbReference type="GO" id="GO:0050201">
    <property type="term" value="F:fucokinase activity"/>
    <property type="evidence" value="ECO:0007669"/>
    <property type="project" value="TreeGrafter"/>
</dbReference>
<dbReference type="InterPro" id="IPR014606">
    <property type="entry name" value="Heptose_7-P_kinase"/>
</dbReference>
<evidence type="ECO:0000256" key="5">
    <source>
        <dbReference type="ARBA" id="ARBA00038121"/>
    </source>
</evidence>
<dbReference type="InterPro" id="IPR013750">
    <property type="entry name" value="GHMP_kinase_C_dom"/>
</dbReference>
<dbReference type="Pfam" id="PF08544">
    <property type="entry name" value="GHMP_kinases_C"/>
    <property type="match status" value="1"/>
</dbReference>
<dbReference type="InterPro" id="IPR006204">
    <property type="entry name" value="GHMP_kinase_N_dom"/>
</dbReference>
<dbReference type="InterPro" id="IPR006203">
    <property type="entry name" value="GHMP_knse_ATP-bd_CS"/>
</dbReference>
<dbReference type="SUPFAM" id="SSF55060">
    <property type="entry name" value="GHMP Kinase, C-terminal domain"/>
    <property type="match status" value="1"/>
</dbReference>
<evidence type="ECO:0000256" key="3">
    <source>
        <dbReference type="ARBA" id="ARBA00022777"/>
    </source>
</evidence>
<comment type="caution">
    <text evidence="8">The sequence shown here is derived from an EMBL/GenBank/DDBJ whole genome shotgun (WGS) entry which is preliminary data.</text>
</comment>
<dbReference type="PANTHER" id="PTHR32463">
    <property type="entry name" value="L-FUCOSE KINASE"/>
    <property type="match status" value="1"/>
</dbReference>
<dbReference type="Gene3D" id="3.30.230.120">
    <property type="match status" value="1"/>
</dbReference>
<dbReference type="InterPro" id="IPR036554">
    <property type="entry name" value="GHMP_kinase_C_sf"/>
</dbReference>
<dbReference type="PANTHER" id="PTHR32463:SF0">
    <property type="entry name" value="L-FUCOSE KINASE"/>
    <property type="match status" value="1"/>
</dbReference>
<dbReference type="eggNOG" id="COG2605">
    <property type="taxonomic scope" value="Bacteria"/>
</dbReference>
<evidence type="ECO:0000313" key="9">
    <source>
        <dbReference type="Proteomes" id="UP000003434"/>
    </source>
</evidence>
<sequence>MKLCYNGRRLYTFNQRDRYKERNMIITKTPFRVSFCGGGSDMANFYEKYGGCVLSTSINKYCYISIHPYFNENQTLLKYSENELVDNPDQINHKIFRRVLTDMDIHGVEISSTADIPGGTGLGSSSTFTVGLLNTLNCYKGKFVSKDKLAKLACEVEIEKLGNPIGKQDQYGAALGGLNFIKFNQDGSVSHEPILMDGKTYKRLQNNLLMFYTGTTRSANTILAEQTKNITSEDKAKNLLKMCGLARDMKAALENNDISSFGKILDEGWQLKKELASGIANPAIDEAYEIAMKNGALGGKLLGAGGGGFLLFYCEEEKQDKLKKAIGLRELDFSFERDGTGVIYIGDKYWD</sequence>
<dbReference type="Proteomes" id="UP000003434">
    <property type="component" value="Unassembled WGS sequence"/>
</dbReference>
<reference evidence="8 9" key="1">
    <citation type="submission" date="2010-12" db="EMBL/GenBank/DDBJ databases">
        <authorList>
            <person name="Muzny D."/>
            <person name="Qin X."/>
            <person name="Deng J."/>
            <person name="Jiang H."/>
            <person name="Liu Y."/>
            <person name="Qu J."/>
            <person name="Song X.-Z."/>
            <person name="Zhang L."/>
            <person name="Thornton R."/>
            <person name="Coyle M."/>
            <person name="Francisco L."/>
            <person name="Jackson L."/>
            <person name="Javaid M."/>
            <person name="Korchina V."/>
            <person name="Kovar C."/>
            <person name="Mata R."/>
            <person name="Mathew T."/>
            <person name="Ngo R."/>
            <person name="Nguyen L."/>
            <person name="Nguyen N."/>
            <person name="Okwuonu G."/>
            <person name="Ongeri F."/>
            <person name="Pham C."/>
            <person name="Simmons D."/>
            <person name="Wilczek-Boney K."/>
            <person name="Hale W."/>
            <person name="Jakkamsetti A."/>
            <person name="Pham P."/>
            <person name="Ruth R."/>
            <person name="San Lucas F."/>
            <person name="Warren J."/>
            <person name="Zhang J."/>
            <person name="Zhao Z."/>
            <person name="Zhou C."/>
            <person name="Zhu D."/>
            <person name="Lee S."/>
            <person name="Bess C."/>
            <person name="Blankenburg K."/>
            <person name="Forbes L."/>
            <person name="Fu Q."/>
            <person name="Gubbala S."/>
            <person name="Hirani K."/>
            <person name="Jayaseelan J.C."/>
            <person name="Lara F."/>
            <person name="Munidasa M."/>
            <person name="Palculict T."/>
            <person name="Patil S."/>
            <person name="Pu L.-L."/>
            <person name="Saada N."/>
            <person name="Tang L."/>
            <person name="Weissenberger G."/>
            <person name="Zhu Y."/>
            <person name="Hemphill L."/>
            <person name="Shang Y."/>
            <person name="Youmans B."/>
            <person name="Ayvaz T."/>
            <person name="Ross M."/>
            <person name="Santibanez J."/>
            <person name="Aqrawi P."/>
            <person name="Gross S."/>
            <person name="Joshi V."/>
            <person name="Fowler G."/>
            <person name="Nazareth L."/>
            <person name="Reid J."/>
            <person name="Worley K."/>
            <person name="Petrosino J."/>
            <person name="Highlander S."/>
            <person name="Gibbs R."/>
        </authorList>
    </citation>
    <scope>NUCLEOTIDE SEQUENCE [LARGE SCALE GENOMIC DNA]</scope>
    <source>
        <strain evidence="8 9">DSM 3986</strain>
    </source>
</reference>
<keyword evidence="1" id="KW-0808">Transferase</keyword>
<dbReference type="GO" id="GO:0005524">
    <property type="term" value="F:ATP binding"/>
    <property type="evidence" value="ECO:0007669"/>
    <property type="project" value="UniProtKB-KW"/>
</dbReference>
<evidence type="ECO:0000256" key="1">
    <source>
        <dbReference type="ARBA" id="ARBA00022679"/>
    </source>
</evidence>
<keyword evidence="2" id="KW-0547">Nucleotide-binding</keyword>
<dbReference type="PROSITE" id="PS00627">
    <property type="entry name" value="GHMP_KINASES_ATP"/>
    <property type="match status" value="1"/>
</dbReference>
<evidence type="ECO:0000259" key="6">
    <source>
        <dbReference type="Pfam" id="PF00288"/>
    </source>
</evidence>
<evidence type="ECO:0000259" key="7">
    <source>
        <dbReference type="Pfam" id="PF08544"/>
    </source>
</evidence>
<dbReference type="PRINTS" id="PR00960">
    <property type="entry name" value="LMBPPROTEIN"/>
</dbReference>
<feature type="domain" description="GHMP kinase N-terminal" evidence="6">
    <location>
        <begin position="96"/>
        <end position="177"/>
    </location>
</feature>
<dbReference type="InterPro" id="IPR020568">
    <property type="entry name" value="Ribosomal_Su5_D2-typ_SF"/>
</dbReference>
<proteinExistence type="inferred from homology"/>
<dbReference type="HOGENOM" id="CLU_048558_1_0_9"/>
<dbReference type="InterPro" id="IPR052203">
    <property type="entry name" value="GHMP_Kinase-Related"/>
</dbReference>